<dbReference type="InterPro" id="IPR007835">
    <property type="entry name" value="MOFRL"/>
</dbReference>
<dbReference type="SUPFAM" id="SSF82544">
    <property type="entry name" value="GckA/TtuD-like"/>
    <property type="match status" value="1"/>
</dbReference>
<dbReference type="RefSeq" id="XP_014467225.1">
    <property type="nucleotide sequence ID" value="XM_014611739.1"/>
</dbReference>
<name>A0A6P3WMC5_DINQU</name>
<proteinExistence type="inferred from homology"/>
<feature type="region of interest" description="Disordered" evidence="2">
    <location>
        <begin position="1"/>
        <end position="20"/>
    </location>
</feature>
<dbReference type="Pfam" id="PF13660">
    <property type="entry name" value="DUF4147"/>
    <property type="match status" value="1"/>
</dbReference>
<dbReference type="OrthoDB" id="44918at2759"/>
<evidence type="ECO:0000313" key="5">
    <source>
        <dbReference type="Proteomes" id="UP000515204"/>
    </source>
</evidence>
<dbReference type="InterPro" id="IPR037035">
    <property type="entry name" value="GK-like_C_sf"/>
</dbReference>
<reference evidence="6" key="1">
    <citation type="submission" date="2025-08" db="UniProtKB">
        <authorList>
            <consortium name="RefSeq"/>
        </authorList>
    </citation>
    <scope>IDENTIFICATION</scope>
</reference>
<feature type="domain" description="MOFRL" evidence="3">
    <location>
        <begin position="452"/>
        <end position="545"/>
    </location>
</feature>
<dbReference type="InterPro" id="IPR025286">
    <property type="entry name" value="MOFRL_assoc_dom"/>
</dbReference>
<evidence type="ECO:0000313" key="6">
    <source>
        <dbReference type="RefSeq" id="XP_014467225.1"/>
    </source>
</evidence>
<keyword evidence="5" id="KW-1185">Reference proteome</keyword>
<evidence type="ECO:0000256" key="2">
    <source>
        <dbReference type="SAM" id="MobiDB-lite"/>
    </source>
</evidence>
<dbReference type="Proteomes" id="UP000515204">
    <property type="component" value="Unplaced"/>
</dbReference>
<accession>A0A6P3WMC5</accession>
<dbReference type="GO" id="GO:0005737">
    <property type="term" value="C:cytoplasm"/>
    <property type="evidence" value="ECO:0007669"/>
    <property type="project" value="TreeGrafter"/>
</dbReference>
<feature type="domain" description="MOFRL-associated" evidence="4">
    <location>
        <begin position="87"/>
        <end position="333"/>
    </location>
</feature>
<comment type="similarity">
    <text evidence="1">Belongs to the glycerate kinase type-2 family.</text>
</comment>
<dbReference type="PANTHER" id="PTHR12227:SF0">
    <property type="entry name" value="GLYCERATE KINASE"/>
    <property type="match status" value="1"/>
</dbReference>
<evidence type="ECO:0000256" key="1">
    <source>
        <dbReference type="ARBA" id="ARBA00005393"/>
    </source>
</evidence>
<protein>
    <submittedName>
        <fullName evidence="6">Glycerate kinase-like</fullName>
    </submittedName>
</protein>
<dbReference type="AlphaFoldDB" id="A0A6P3WMC5"/>
<evidence type="ECO:0000259" key="4">
    <source>
        <dbReference type="Pfam" id="PF13660"/>
    </source>
</evidence>
<dbReference type="GeneID" id="106740564"/>
<feature type="compositionally biased region" description="Basic residues" evidence="2">
    <location>
        <begin position="1"/>
        <end position="10"/>
    </location>
</feature>
<dbReference type="Pfam" id="PF05161">
    <property type="entry name" value="MOFRL"/>
    <property type="match status" value="1"/>
</dbReference>
<dbReference type="KEGG" id="dqu:106740564"/>
<evidence type="ECO:0000259" key="3">
    <source>
        <dbReference type="Pfam" id="PF05161"/>
    </source>
</evidence>
<dbReference type="InterPro" id="IPR038614">
    <property type="entry name" value="GK_N_sf"/>
</dbReference>
<dbReference type="GO" id="GO:0008887">
    <property type="term" value="F:glycerate kinase activity"/>
    <property type="evidence" value="ECO:0007669"/>
    <property type="project" value="InterPro"/>
</dbReference>
<organism evidence="5 6">
    <name type="scientific">Dinoponera quadriceps</name>
    <name type="common">South American ant</name>
    <dbReference type="NCBI Taxonomy" id="609295"/>
    <lineage>
        <taxon>Eukaryota</taxon>
        <taxon>Metazoa</taxon>
        <taxon>Ecdysozoa</taxon>
        <taxon>Arthropoda</taxon>
        <taxon>Hexapoda</taxon>
        <taxon>Insecta</taxon>
        <taxon>Pterygota</taxon>
        <taxon>Neoptera</taxon>
        <taxon>Endopterygota</taxon>
        <taxon>Hymenoptera</taxon>
        <taxon>Apocrita</taxon>
        <taxon>Aculeata</taxon>
        <taxon>Formicoidea</taxon>
        <taxon>Formicidae</taxon>
        <taxon>Ponerinae</taxon>
        <taxon>Ponerini</taxon>
        <taxon>Dinoponera</taxon>
    </lineage>
</organism>
<dbReference type="Gene3D" id="3.40.1480.10">
    <property type="entry name" value="MOFRL domain"/>
    <property type="match status" value="1"/>
</dbReference>
<gene>
    <name evidence="6" type="primary">LOC106740564</name>
</gene>
<dbReference type="Gene3D" id="3.40.50.10180">
    <property type="entry name" value="Glycerate kinase, MOFRL-like N-terminal domain"/>
    <property type="match status" value="1"/>
</dbReference>
<feature type="compositionally biased region" description="Basic and acidic residues" evidence="2">
    <location>
        <begin position="11"/>
        <end position="20"/>
    </location>
</feature>
<dbReference type="PANTHER" id="PTHR12227">
    <property type="entry name" value="GLYCERATE KINASE"/>
    <property type="match status" value="1"/>
</dbReference>
<sequence>MQQPRERKRKVIDPSKQEETARRIAAVEAKRQKVISEVELSLKRRRFDRKAIENARLDMEECIRQKEMRDAKKLRGEKAMVQIRRDLRTIIEAGIESIQPSAIVPEKINYDGRATMTIEGVKYKIKNNLHIVGWGREAGVMSTTFERIVGKQLKKGFIVVPRKSIFAIWSYPKAFPKLDSRINLVEVGKDGLPDGDMVDTTRKIANYCKRLKKRDLLVVMLSRDSDDLLCCPRDTITLRDKLRVLNRLKAANATPEEINIVRNKLSAIRGGDLARLAYPAKVITLFTSDVSAEPPEQLGGGPCVYEPKDQTALLVLMKYKLLDKVSQSVREVLGAPGPPGTPADAQLNEDGRYNFVRQHVIACNADAIERMARRALQLGLSPLKLESTCSGTVDEFGQEYAKLASLMILAVEGQITRLEMYEQMKESPVCSLSDQKVWALFPTEDKWALGLCLLLGGRPAVHLPDGARPVNGGPNQELALCFSLYWCMRTKQYPILRGYTVWFLGGSSHGRDGNTSAAGAYGYWSLAEDVYSEHEKARSKHEAALQKLRKLVEDKLSGSEIAEARREATDAAETCEKYAAVLPERVLGENNSNLFFSCINDGDELLPPKSGNDYAAVDVGDLHVIRIERQRCNCSDDCHTDEDGTRSDRDRPVNRTLSTTAEPILDVKDTTEAASNNAINEWIRPLPGVEE</sequence>
<dbReference type="InterPro" id="IPR039760">
    <property type="entry name" value="MOFRL_protein"/>
</dbReference>